<dbReference type="NCBIfam" id="TIGR00099">
    <property type="entry name" value="Cof-subfamily"/>
    <property type="match status" value="1"/>
</dbReference>
<dbReference type="PANTHER" id="PTHR10000:SF8">
    <property type="entry name" value="HAD SUPERFAMILY HYDROLASE-LIKE, TYPE 3"/>
    <property type="match status" value="1"/>
</dbReference>
<comment type="caution">
    <text evidence="1">The sequence shown here is derived from an EMBL/GenBank/DDBJ whole genome shotgun (WGS) entry which is preliminary data.</text>
</comment>
<sequence length="267" mass="29326">MIRCMAVDLDDTLLRSDLTLSDGDKGAIRRAIAAGVKVLIASGRMIRAMRPYVEELELDVPLIAYNGALIQEAVSGRVLYQRPVPPEEARRLIDLFREAGIHLNAYIRDELYMDRLTVWGERYAVNAGVEPHPVGDLKQFLEEPSPKLLGVGEPEAIDRIQERLRLEFGARLQFVKSKPTYLEILAPGVSKGLALAELAGLWGLDRSEVMAVGDAPNDLSMIEWAGVGVAIGNAWPGVKERADLVVADHDHDGVAEAIRRAIFGEPS</sequence>
<name>A0A4R1S7I1_HYDET</name>
<dbReference type="InterPro" id="IPR036412">
    <property type="entry name" value="HAD-like_sf"/>
</dbReference>
<dbReference type="GO" id="GO:0000287">
    <property type="term" value="F:magnesium ion binding"/>
    <property type="evidence" value="ECO:0007669"/>
    <property type="project" value="TreeGrafter"/>
</dbReference>
<protein>
    <recommendedName>
        <fullName evidence="3">Cof subfamily protein (Haloacid dehalogenase superfamily)/HAD superfamily hydrolase (TIGR01484 family)</fullName>
    </recommendedName>
</protein>
<dbReference type="SUPFAM" id="SSF56784">
    <property type="entry name" value="HAD-like"/>
    <property type="match status" value="1"/>
</dbReference>
<dbReference type="SFLD" id="SFLDG01140">
    <property type="entry name" value="C2.B:_Phosphomannomutase_and_P"/>
    <property type="match status" value="1"/>
</dbReference>
<dbReference type="GO" id="GO:0005829">
    <property type="term" value="C:cytosol"/>
    <property type="evidence" value="ECO:0007669"/>
    <property type="project" value="TreeGrafter"/>
</dbReference>
<dbReference type="AlphaFoldDB" id="A0A4R1S7I1"/>
<dbReference type="Proteomes" id="UP000295008">
    <property type="component" value="Unassembled WGS sequence"/>
</dbReference>
<dbReference type="InterPro" id="IPR000150">
    <property type="entry name" value="Cof"/>
</dbReference>
<dbReference type="NCBIfam" id="TIGR01484">
    <property type="entry name" value="HAD-SF-IIB"/>
    <property type="match status" value="1"/>
</dbReference>
<dbReference type="PANTHER" id="PTHR10000">
    <property type="entry name" value="PHOSPHOSERINE PHOSPHATASE"/>
    <property type="match status" value="1"/>
</dbReference>
<accession>A0A4R1S7I1</accession>
<dbReference type="EMBL" id="SLUN01000003">
    <property type="protein sequence ID" value="TCL75209.1"/>
    <property type="molecule type" value="Genomic_DNA"/>
</dbReference>
<dbReference type="Pfam" id="PF08282">
    <property type="entry name" value="Hydrolase_3"/>
    <property type="match status" value="1"/>
</dbReference>
<dbReference type="Gene3D" id="3.40.50.1000">
    <property type="entry name" value="HAD superfamily/HAD-like"/>
    <property type="match status" value="1"/>
</dbReference>
<dbReference type="SFLD" id="SFLDS00003">
    <property type="entry name" value="Haloacid_Dehalogenase"/>
    <property type="match status" value="1"/>
</dbReference>
<evidence type="ECO:0000313" key="1">
    <source>
        <dbReference type="EMBL" id="TCL75209.1"/>
    </source>
</evidence>
<reference evidence="1 2" key="1">
    <citation type="submission" date="2019-03" db="EMBL/GenBank/DDBJ databases">
        <title>Genomic Encyclopedia of Type Strains, Phase IV (KMG-IV): sequencing the most valuable type-strain genomes for metagenomic binning, comparative biology and taxonomic classification.</title>
        <authorList>
            <person name="Goeker M."/>
        </authorList>
    </citation>
    <scope>NUCLEOTIDE SEQUENCE [LARGE SCALE GENOMIC DNA]</scope>
    <source>
        <strain evidence="1 2">LX-B</strain>
    </source>
</reference>
<dbReference type="OrthoDB" id="9781413at2"/>
<dbReference type="Gene3D" id="3.30.1240.10">
    <property type="match status" value="1"/>
</dbReference>
<organism evidence="1 2">
    <name type="scientific">Hydrogenispora ethanolica</name>
    <dbReference type="NCBI Taxonomy" id="1082276"/>
    <lineage>
        <taxon>Bacteria</taxon>
        <taxon>Bacillati</taxon>
        <taxon>Bacillota</taxon>
        <taxon>Hydrogenispora</taxon>
    </lineage>
</organism>
<proteinExistence type="predicted"/>
<dbReference type="GO" id="GO:0016791">
    <property type="term" value="F:phosphatase activity"/>
    <property type="evidence" value="ECO:0007669"/>
    <property type="project" value="UniProtKB-ARBA"/>
</dbReference>
<evidence type="ECO:0000313" key="2">
    <source>
        <dbReference type="Proteomes" id="UP000295008"/>
    </source>
</evidence>
<evidence type="ECO:0008006" key="3">
    <source>
        <dbReference type="Google" id="ProtNLM"/>
    </source>
</evidence>
<dbReference type="InterPro" id="IPR006379">
    <property type="entry name" value="HAD-SF_hydro_IIB"/>
</dbReference>
<gene>
    <name evidence="1" type="ORF">EDC14_1003141</name>
</gene>
<dbReference type="RefSeq" id="WP_132012884.1">
    <property type="nucleotide sequence ID" value="NZ_SLUN01000003.1"/>
</dbReference>
<dbReference type="InterPro" id="IPR023214">
    <property type="entry name" value="HAD_sf"/>
</dbReference>
<keyword evidence="2" id="KW-1185">Reference proteome</keyword>
<dbReference type="CDD" id="cd07516">
    <property type="entry name" value="HAD_Pase"/>
    <property type="match status" value="1"/>
</dbReference>
<dbReference type="SFLD" id="SFLDG01144">
    <property type="entry name" value="C2.B.4:_PGP_Like"/>
    <property type="match status" value="1"/>
</dbReference>